<feature type="DNA-binding region" description="H-T-H motif" evidence="4">
    <location>
        <begin position="40"/>
        <end position="59"/>
    </location>
</feature>
<evidence type="ECO:0000256" key="4">
    <source>
        <dbReference type="PROSITE-ProRule" id="PRU00335"/>
    </source>
</evidence>
<proteinExistence type="predicted"/>
<keyword evidence="7" id="KW-1185">Reference proteome</keyword>
<dbReference type="PANTHER" id="PTHR47752:SF1">
    <property type="entry name" value="HTH-TYPE TRANSCRIPTIONAL REPRESSOR FABR"/>
    <property type="match status" value="1"/>
</dbReference>
<dbReference type="Pfam" id="PF21943">
    <property type="entry name" value="TetR_C_46"/>
    <property type="match status" value="1"/>
</dbReference>
<sequence>MSQLRALTSARGEQKQRTRQHLLDAALRLMDERRGFASLSLREVAKEAGVVPAAFYRHFESLDQLGLALVEECGVTLRRLLREARRKGLQPRQILRSSVEIYHAHVLQHRLHFLFAASARGGTPEIRKALRIEESHFANEMAQDMRDLGLLPSMPKDDLQMICRLVVTTMMHAATEILDLPANDPRQERELIDNFVRQLRLIFIGARSWQSKD</sequence>
<dbReference type="RefSeq" id="WP_106891368.1">
    <property type="nucleotide sequence ID" value="NZ_CP027860.1"/>
</dbReference>
<dbReference type="Pfam" id="PF00440">
    <property type="entry name" value="TetR_N"/>
    <property type="match status" value="1"/>
</dbReference>
<dbReference type="PANTHER" id="PTHR47752">
    <property type="entry name" value="HTH-TYPE TRANSCRIPTIONAL REPRESSOR FABR"/>
    <property type="match status" value="1"/>
</dbReference>
<keyword evidence="1" id="KW-0805">Transcription regulation</keyword>
<evidence type="ECO:0000256" key="1">
    <source>
        <dbReference type="ARBA" id="ARBA00023015"/>
    </source>
</evidence>
<dbReference type="PROSITE" id="PS50977">
    <property type="entry name" value="HTH_TETR_2"/>
    <property type="match status" value="1"/>
</dbReference>
<dbReference type="KEGG" id="xba:C7S18_09650"/>
<evidence type="ECO:0000256" key="3">
    <source>
        <dbReference type="ARBA" id="ARBA00023163"/>
    </source>
</evidence>
<reference evidence="6 7" key="2">
    <citation type="submission" date="2018-03" db="EMBL/GenBank/DDBJ databases">
        <authorList>
            <person name="Keele B.F."/>
        </authorList>
    </citation>
    <scope>NUCLEOTIDE SEQUENCE [LARGE SCALE GENOMIC DNA]</scope>
    <source>
        <strain evidence="6 7">D13</strain>
    </source>
</reference>
<dbReference type="Proteomes" id="UP000241074">
    <property type="component" value="Chromosome"/>
</dbReference>
<gene>
    <name evidence="6" type="ORF">C7S18_09650</name>
</gene>
<dbReference type="EMBL" id="CP027860">
    <property type="protein sequence ID" value="AVP97444.1"/>
    <property type="molecule type" value="Genomic_DNA"/>
</dbReference>
<dbReference type="FunFam" id="1.10.10.60:FF:000034">
    <property type="entry name" value="HTH-type transcriptional repressor FabR"/>
    <property type="match status" value="1"/>
</dbReference>
<evidence type="ECO:0000259" key="5">
    <source>
        <dbReference type="PROSITE" id="PS50977"/>
    </source>
</evidence>
<dbReference type="InterPro" id="IPR050692">
    <property type="entry name" value="HTH_transcr_repressor_FabR"/>
</dbReference>
<dbReference type="InterPro" id="IPR009057">
    <property type="entry name" value="Homeodomain-like_sf"/>
</dbReference>
<dbReference type="OrthoDB" id="8617654at2"/>
<name>A0A2P1PRI5_9GAMM</name>
<feature type="domain" description="HTH tetR-type" evidence="5">
    <location>
        <begin position="16"/>
        <end position="77"/>
    </location>
</feature>
<dbReference type="GO" id="GO:0003677">
    <property type="term" value="F:DNA binding"/>
    <property type="evidence" value="ECO:0007669"/>
    <property type="project" value="UniProtKB-UniRule"/>
</dbReference>
<accession>A0A2P1PRI5</accession>
<dbReference type="AlphaFoldDB" id="A0A2P1PRI5"/>
<dbReference type="InterPro" id="IPR001647">
    <property type="entry name" value="HTH_TetR"/>
</dbReference>
<keyword evidence="3" id="KW-0804">Transcription</keyword>
<dbReference type="Gene3D" id="1.10.357.10">
    <property type="entry name" value="Tetracycline Repressor, domain 2"/>
    <property type="match status" value="1"/>
</dbReference>
<dbReference type="Gene3D" id="1.10.10.60">
    <property type="entry name" value="Homeodomain-like"/>
    <property type="match status" value="1"/>
</dbReference>
<evidence type="ECO:0000313" key="6">
    <source>
        <dbReference type="EMBL" id="AVP97444.1"/>
    </source>
</evidence>
<dbReference type="SUPFAM" id="SSF46689">
    <property type="entry name" value="Homeodomain-like"/>
    <property type="match status" value="1"/>
</dbReference>
<dbReference type="InterPro" id="IPR054129">
    <property type="entry name" value="DesT_TetR_C"/>
</dbReference>
<protein>
    <submittedName>
        <fullName evidence="6">TetR family transcriptional regulator</fullName>
    </submittedName>
</protein>
<evidence type="ECO:0000256" key="2">
    <source>
        <dbReference type="ARBA" id="ARBA00023125"/>
    </source>
</evidence>
<evidence type="ECO:0000313" key="7">
    <source>
        <dbReference type="Proteomes" id="UP000241074"/>
    </source>
</evidence>
<keyword evidence="2 4" id="KW-0238">DNA-binding</keyword>
<organism evidence="6 7">
    <name type="scientific">Ahniella affigens</name>
    <dbReference type="NCBI Taxonomy" id="2021234"/>
    <lineage>
        <taxon>Bacteria</taxon>
        <taxon>Pseudomonadati</taxon>
        <taxon>Pseudomonadota</taxon>
        <taxon>Gammaproteobacteria</taxon>
        <taxon>Lysobacterales</taxon>
        <taxon>Rhodanobacteraceae</taxon>
        <taxon>Ahniella</taxon>
    </lineage>
</organism>
<reference evidence="6 7" key="1">
    <citation type="submission" date="2018-03" db="EMBL/GenBank/DDBJ databases">
        <title>Ahniella affigens gen. nov., sp. nov., a gammaproteobacterium isolated from sandy soil near a stream.</title>
        <authorList>
            <person name="Ko Y."/>
            <person name="Kim J.-H."/>
        </authorList>
    </citation>
    <scope>NUCLEOTIDE SEQUENCE [LARGE SCALE GENOMIC DNA]</scope>
    <source>
        <strain evidence="6 7">D13</strain>
    </source>
</reference>